<dbReference type="AlphaFoldDB" id="D1BB95"/>
<dbReference type="Pfam" id="PF13649">
    <property type="entry name" value="Methyltransf_25"/>
    <property type="match status" value="1"/>
</dbReference>
<dbReference type="eggNOG" id="COG2226">
    <property type="taxonomic scope" value="Bacteria"/>
</dbReference>
<accession>D1BB95</accession>
<dbReference type="EMBL" id="CP001819">
    <property type="protein sequence ID" value="ACZ20661.1"/>
    <property type="molecule type" value="Genomic_DNA"/>
</dbReference>
<evidence type="ECO:0000259" key="1">
    <source>
        <dbReference type="Pfam" id="PF13649"/>
    </source>
</evidence>
<dbReference type="HOGENOM" id="CLU_1106507_0_0_11"/>
<dbReference type="RefSeq" id="WP_012865730.1">
    <property type="nucleotide sequence ID" value="NC_013521.1"/>
</dbReference>
<evidence type="ECO:0000313" key="2">
    <source>
        <dbReference type="EMBL" id="ACZ20661.1"/>
    </source>
</evidence>
<feature type="domain" description="Methyltransferase" evidence="1">
    <location>
        <begin position="38"/>
        <end position="131"/>
    </location>
</feature>
<dbReference type="PANTHER" id="PTHR42912">
    <property type="entry name" value="METHYLTRANSFERASE"/>
    <property type="match status" value="1"/>
</dbReference>
<dbReference type="InterPro" id="IPR029063">
    <property type="entry name" value="SAM-dependent_MTases_sf"/>
</dbReference>
<keyword evidence="2" id="KW-0489">Methyltransferase</keyword>
<dbReference type="InterPro" id="IPR050508">
    <property type="entry name" value="Methyltransf_Superfamily"/>
</dbReference>
<keyword evidence="3" id="KW-1185">Reference proteome</keyword>
<dbReference type="GO" id="GO:0008168">
    <property type="term" value="F:methyltransferase activity"/>
    <property type="evidence" value="ECO:0007669"/>
    <property type="project" value="UniProtKB-KW"/>
</dbReference>
<dbReference type="Proteomes" id="UP000000322">
    <property type="component" value="Chromosome"/>
</dbReference>
<dbReference type="SUPFAM" id="SSF53335">
    <property type="entry name" value="S-adenosyl-L-methionine-dependent methyltransferases"/>
    <property type="match status" value="1"/>
</dbReference>
<organism evidence="2 3">
    <name type="scientific">Sanguibacter keddieii (strain ATCC 51767 / DSM 10542 / NCFB 3025 / ST-74)</name>
    <dbReference type="NCBI Taxonomy" id="446469"/>
    <lineage>
        <taxon>Bacteria</taxon>
        <taxon>Bacillati</taxon>
        <taxon>Actinomycetota</taxon>
        <taxon>Actinomycetes</taxon>
        <taxon>Micrococcales</taxon>
        <taxon>Sanguibacteraceae</taxon>
        <taxon>Sanguibacter</taxon>
    </lineage>
</organism>
<dbReference type="CDD" id="cd02440">
    <property type="entry name" value="AdoMet_MTases"/>
    <property type="match status" value="1"/>
</dbReference>
<reference evidence="2 3" key="1">
    <citation type="journal article" date="2009" name="Stand. Genomic Sci.">
        <title>Complete genome sequence of Sanguibacter keddieii type strain (ST-74).</title>
        <authorList>
            <person name="Ivanova N."/>
            <person name="Sikorski J."/>
            <person name="Sims D."/>
            <person name="Brettin T."/>
            <person name="Detter J.C."/>
            <person name="Han C."/>
            <person name="Lapidus A."/>
            <person name="Copeland A."/>
            <person name="Glavina Del Rio T."/>
            <person name="Nolan M."/>
            <person name="Chen F."/>
            <person name="Lucas S."/>
            <person name="Tice H."/>
            <person name="Cheng J.F."/>
            <person name="Bruce D."/>
            <person name="Goodwin L."/>
            <person name="Pitluck S."/>
            <person name="Pati A."/>
            <person name="Mavromatis K."/>
            <person name="Chen A."/>
            <person name="Palaniappan K."/>
            <person name="D'haeseleer P."/>
            <person name="Chain P."/>
            <person name="Bristow J."/>
            <person name="Eisen J.A."/>
            <person name="Markowitz V."/>
            <person name="Hugenholtz P."/>
            <person name="Goker M."/>
            <person name="Pukall R."/>
            <person name="Klenk H.P."/>
            <person name="Kyrpides N.C."/>
        </authorList>
    </citation>
    <scope>NUCLEOTIDE SEQUENCE [LARGE SCALE GENOMIC DNA]</scope>
    <source>
        <strain evidence="3">ATCC 51767 / DSM 10542 / NCFB 3025 / ST-74</strain>
    </source>
</reference>
<dbReference type="KEGG" id="ske:Sked_07050"/>
<dbReference type="Gene3D" id="3.40.50.150">
    <property type="entry name" value="Vaccinia Virus protein VP39"/>
    <property type="match status" value="1"/>
</dbReference>
<protein>
    <submittedName>
        <fullName evidence="2">Methylase involved in ubiquinone/menaquinone biosynthesis</fullName>
    </submittedName>
</protein>
<dbReference type="STRING" id="446469.Sked_07050"/>
<evidence type="ECO:0000313" key="3">
    <source>
        <dbReference type="Proteomes" id="UP000000322"/>
    </source>
</evidence>
<sequence length="251" mass="27635">MMAADFYSPISRYYDLAFHGGDADLDLWRSESTGTSSILEVGCGTGRVLSELPRPARRVGLDISLGMLAGARERVAGQDVRLVQGDMRQMPFDDEQFELVIAPRGAYSHLLSREDLDSAAHELLRVCRGEGRVIVDIPDIRSLAQSITAQPSAEVDLPTKWIRTRSTTYRLEGTARRQSSGPVVTFDLSLSEERPEGRLTLATFSPATRVLDPLDVLGSFEATGLVRHARVVEVPRAQALGPRIRLFATRS</sequence>
<keyword evidence="2" id="KW-0830">Ubiquinone</keyword>
<name>D1BB95_SANKS</name>
<dbReference type="InterPro" id="IPR041698">
    <property type="entry name" value="Methyltransf_25"/>
</dbReference>
<dbReference type="GO" id="GO:0032259">
    <property type="term" value="P:methylation"/>
    <property type="evidence" value="ECO:0007669"/>
    <property type="project" value="UniProtKB-KW"/>
</dbReference>
<proteinExistence type="predicted"/>
<keyword evidence="2" id="KW-0808">Transferase</keyword>
<gene>
    <name evidence="2" type="ordered locus">Sked_07050</name>
</gene>